<evidence type="ECO:0000313" key="2">
    <source>
        <dbReference type="Proteomes" id="UP001501266"/>
    </source>
</evidence>
<accession>A0ABN1YWI8</accession>
<organism evidence="1 2">
    <name type="scientific">Agrococcus citreus</name>
    <dbReference type="NCBI Taxonomy" id="84643"/>
    <lineage>
        <taxon>Bacteria</taxon>
        <taxon>Bacillati</taxon>
        <taxon>Actinomycetota</taxon>
        <taxon>Actinomycetes</taxon>
        <taxon>Micrococcales</taxon>
        <taxon>Microbacteriaceae</taxon>
        <taxon>Agrococcus</taxon>
    </lineage>
</organism>
<name>A0ABN1YWI8_9MICO</name>
<gene>
    <name evidence="1" type="ORF">GCM10009640_20260</name>
</gene>
<comment type="caution">
    <text evidence="1">The sequence shown here is derived from an EMBL/GenBank/DDBJ whole genome shotgun (WGS) entry which is preliminary data.</text>
</comment>
<dbReference type="Proteomes" id="UP001501266">
    <property type="component" value="Unassembled WGS sequence"/>
</dbReference>
<reference evidence="1 2" key="1">
    <citation type="journal article" date="2019" name="Int. J. Syst. Evol. Microbiol.">
        <title>The Global Catalogue of Microorganisms (GCM) 10K type strain sequencing project: providing services to taxonomists for standard genome sequencing and annotation.</title>
        <authorList>
            <consortium name="The Broad Institute Genomics Platform"/>
            <consortium name="The Broad Institute Genome Sequencing Center for Infectious Disease"/>
            <person name="Wu L."/>
            <person name="Ma J."/>
        </authorList>
    </citation>
    <scope>NUCLEOTIDE SEQUENCE [LARGE SCALE GENOMIC DNA]</scope>
    <source>
        <strain evidence="1 2">JCM 12398</strain>
    </source>
</reference>
<sequence length="176" mass="19125">MPPLPEPSIEATEVPAAGPEPVLGARYDYLIPCDPRIPMWFDDGDGRRSWQSNDRGIECEEGQVAVIAMSVRFEEARLLTLYEDDIGMPSVFRAPTLTGFGADAIAAVAEQSGLQEVDIEIWCQTEFVGYVNVGGRYAYCPDTYGSVRLTDVPLADALASVGIGSPDERQMALYAS</sequence>
<protein>
    <submittedName>
        <fullName evidence="1">Uncharacterized protein</fullName>
    </submittedName>
</protein>
<proteinExistence type="predicted"/>
<dbReference type="EMBL" id="BAAAKK010000005">
    <property type="protein sequence ID" value="GAA1424317.1"/>
    <property type="molecule type" value="Genomic_DNA"/>
</dbReference>
<evidence type="ECO:0000313" key="1">
    <source>
        <dbReference type="EMBL" id="GAA1424317.1"/>
    </source>
</evidence>
<keyword evidence="2" id="KW-1185">Reference proteome</keyword>